<gene>
    <name evidence="4" type="ORF">ESCO_000004</name>
</gene>
<dbReference type="AlphaFoldDB" id="A0A0M8MU97"/>
<comment type="caution">
    <text evidence="4">The sequence shown here is derived from an EMBL/GenBank/DDBJ whole genome shotgun (WGS) entry which is preliminary data.</text>
</comment>
<keyword evidence="1" id="KW-0596">Phosphopantetheine</keyword>
<evidence type="ECO:0000259" key="3">
    <source>
        <dbReference type="Pfam" id="PF07993"/>
    </source>
</evidence>
<sequence>MARQIKAMREKGIRFPESLKPKLVVVQTDSSKPKLGLPDSDYERLAASVTHIIHNAWPMSAKRPFSGFEPQFQTMRNLIDLARDAASRRAGNSRVSFQMVSSVGVVGQYGLGLEDERILVPEERVDIDTVLPNGYGDAKWGCERMLDETLHKFPERFRTMACRLGQIAGSKTSGYWNPMEHFGFLIKSSQTLNALPDVDGTVFWTPVNDVARALSDLVLSDRDPYPIYHIENPVGQPWKEVNAVLADALKIPNMIPFEEWVDRVRKAPHRNNPASTLVDFLDSNYLRMSCGGLVLDVKKALEHSESLATVGPVSEEVTRKYIHIWREIGFLE</sequence>
<reference evidence="4 5" key="1">
    <citation type="submission" date="2015-07" db="EMBL/GenBank/DDBJ databases">
        <title>The genome of the fungus Escovopsis weberi, a specialized disease agent of ant agriculture.</title>
        <authorList>
            <person name="de Man T.J."/>
            <person name="Stajich J.E."/>
            <person name="Kubicek C.P."/>
            <person name="Chenthamara K."/>
            <person name="Atanasova L."/>
            <person name="Druzhinina I.S."/>
            <person name="Birnbaum S."/>
            <person name="Barribeau S.M."/>
            <person name="Teiling C."/>
            <person name="Suen G."/>
            <person name="Currie C."/>
            <person name="Gerardo N.M."/>
        </authorList>
    </citation>
    <scope>NUCLEOTIDE SEQUENCE [LARGE SCALE GENOMIC DNA]</scope>
</reference>
<evidence type="ECO:0000313" key="4">
    <source>
        <dbReference type="EMBL" id="KOS19516.1"/>
    </source>
</evidence>
<dbReference type="Gene3D" id="3.40.50.720">
    <property type="entry name" value="NAD(P)-binding Rossmann-like Domain"/>
    <property type="match status" value="1"/>
</dbReference>
<protein>
    <submittedName>
        <fullName evidence="4">L-aminoadipate-semialdehyde dehydrogenase large subunit</fullName>
    </submittedName>
</protein>
<dbReference type="Pfam" id="PF07993">
    <property type="entry name" value="NAD_binding_4"/>
    <property type="match status" value="1"/>
</dbReference>
<dbReference type="InterPro" id="IPR013120">
    <property type="entry name" value="FAR_NAD-bd"/>
</dbReference>
<dbReference type="EMBL" id="LGSR01000020">
    <property type="protein sequence ID" value="KOS19516.1"/>
    <property type="molecule type" value="Genomic_DNA"/>
</dbReference>
<dbReference type="Proteomes" id="UP000053831">
    <property type="component" value="Unassembled WGS sequence"/>
</dbReference>
<dbReference type="SUPFAM" id="SSF51735">
    <property type="entry name" value="NAD(P)-binding Rossmann-fold domains"/>
    <property type="match status" value="1"/>
</dbReference>
<organism evidence="4 5">
    <name type="scientific">Escovopsis weberi</name>
    <dbReference type="NCBI Taxonomy" id="150374"/>
    <lineage>
        <taxon>Eukaryota</taxon>
        <taxon>Fungi</taxon>
        <taxon>Dikarya</taxon>
        <taxon>Ascomycota</taxon>
        <taxon>Pezizomycotina</taxon>
        <taxon>Sordariomycetes</taxon>
        <taxon>Hypocreomycetidae</taxon>
        <taxon>Hypocreales</taxon>
        <taxon>Hypocreaceae</taxon>
        <taxon>Escovopsis</taxon>
    </lineage>
</organism>
<accession>A0A0M8MU97</accession>
<name>A0A0M8MU97_ESCWE</name>
<dbReference type="InterPro" id="IPR036291">
    <property type="entry name" value="NAD(P)-bd_dom_sf"/>
</dbReference>
<proteinExistence type="predicted"/>
<evidence type="ECO:0000313" key="5">
    <source>
        <dbReference type="Proteomes" id="UP000053831"/>
    </source>
</evidence>
<dbReference type="PANTHER" id="PTHR43439">
    <property type="entry name" value="PHENYLACETATE-COENZYME A LIGASE"/>
    <property type="match status" value="1"/>
</dbReference>
<dbReference type="PANTHER" id="PTHR43439:SF2">
    <property type="entry name" value="ENZYME, PUTATIVE (JCVI)-RELATED"/>
    <property type="match status" value="1"/>
</dbReference>
<evidence type="ECO:0000256" key="1">
    <source>
        <dbReference type="ARBA" id="ARBA00022450"/>
    </source>
</evidence>
<dbReference type="OrthoDB" id="329835at2759"/>
<dbReference type="InterPro" id="IPR051414">
    <property type="entry name" value="Adenylate-forming_Reductase"/>
</dbReference>
<keyword evidence="5" id="KW-1185">Reference proteome</keyword>
<dbReference type="STRING" id="150374.A0A0M8MU97"/>
<evidence type="ECO:0000256" key="2">
    <source>
        <dbReference type="ARBA" id="ARBA00022553"/>
    </source>
</evidence>
<feature type="domain" description="Thioester reductase (TE)" evidence="3">
    <location>
        <begin position="6"/>
        <end position="213"/>
    </location>
</feature>
<keyword evidence="2" id="KW-0597">Phosphoprotein</keyword>